<feature type="compositionally biased region" description="Basic and acidic residues" evidence="1">
    <location>
        <begin position="336"/>
        <end position="345"/>
    </location>
</feature>
<accession>A0A8S5VGX7</accession>
<feature type="compositionally biased region" description="Basic and acidic residues" evidence="1">
    <location>
        <begin position="1"/>
        <end position="21"/>
    </location>
</feature>
<name>A0A8S5VGX7_9CAUD</name>
<reference evidence="2" key="1">
    <citation type="journal article" date="2021" name="Proc. Natl. Acad. Sci. U.S.A.">
        <title>A Catalog of Tens of Thousands of Viruses from Human Metagenomes Reveals Hidden Associations with Chronic Diseases.</title>
        <authorList>
            <person name="Tisza M.J."/>
            <person name="Buck C.B."/>
        </authorList>
    </citation>
    <scope>NUCLEOTIDE SEQUENCE</scope>
    <source>
        <strain evidence="2">CtkfK18</strain>
    </source>
</reference>
<feature type="region of interest" description="Disordered" evidence="1">
    <location>
        <begin position="1"/>
        <end position="39"/>
    </location>
</feature>
<dbReference type="EMBL" id="BK016265">
    <property type="protein sequence ID" value="DAG06013.1"/>
    <property type="molecule type" value="Genomic_DNA"/>
</dbReference>
<protein>
    <submittedName>
        <fullName evidence="2">Uncharacterized protein</fullName>
    </submittedName>
</protein>
<feature type="compositionally biased region" description="Low complexity" evidence="1">
    <location>
        <begin position="321"/>
        <end position="335"/>
    </location>
</feature>
<feature type="region of interest" description="Disordered" evidence="1">
    <location>
        <begin position="319"/>
        <end position="345"/>
    </location>
</feature>
<evidence type="ECO:0000313" key="2">
    <source>
        <dbReference type="EMBL" id="DAG06013.1"/>
    </source>
</evidence>
<evidence type="ECO:0000256" key="1">
    <source>
        <dbReference type="SAM" id="MobiDB-lite"/>
    </source>
</evidence>
<sequence>MERKFNSKTQRNEGKKFEGKSFSKGTPRSNRGKDRKPSTKTFRKAKFLIGPMLPSKTGVLASLLLKNYRVNNYLIDEEFYTNNKKITDAILDTKINFENKLLEIFHKEKNCIIRDNYYKNVFYNFTAIILTKELEQLKKWSPSYLGNIEKISELFNKNEATKLLAERIDNFCLTAKGIINKGKIEGTDKEAIKEAMANINIDGVDTTELGYIQKDLVEKFKYYMENPLEFSNIHVGLPNFANCVLFFKNPIDEVLLTSLPTDFRKILFTAMYNFKLFNTDNIAIINKPILDVMLDEGENEYTKLSDPALLKKPVKEKKPFNKNNKFGGKKNGYVGKSKEFSKSWK</sequence>
<proteinExistence type="predicted"/>
<organism evidence="2">
    <name type="scientific">Myoviridae sp. ctkfK18</name>
    <dbReference type="NCBI Taxonomy" id="2825165"/>
    <lineage>
        <taxon>Viruses</taxon>
        <taxon>Duplodnaviria</taxon>
        <taxon>Heunggongvirae</taxon>
        <taxon>Uroviricota</taxon>
        <taxon>Caudoviricetes</taxon>
    </lineage>
</organism>